<dbReference type="EMBL" id="QPJY01000002">
    <property type="protein sequence ID" value="RCX32273.1"/>
    <property type="molecule type" value="Genomic_DNA"/>
</dbReference>
<evidence type="ECO:0000256" key="1">
    <source>
        <dbReference type="SAM" id="MobiDB-lite"/>
    </source>
</evidence>
<dbReference type="AlphaFoldDB" id="A0A369CF23"/>
<evidence type="ECO:0000256" key="2">
    <source>
        <dbReference type="SAM" id="SignalP"/>
    </source>
</evidence>
<name>A0A369CF23_9GAMM</name>
<feature type="region of interest" description="Disordered" evidence="1">
    <location>
        <begin position="133"/>
        <end position="154"/>
    </location>
</feature>
<organism evidence="3 4">
    <name type="scientific">Thioalbus denitrificans</name>
    <dbReference type="NCBI Taxonomy" id="547122"/>
    <lineage>
        <taxon>Bacteria</taxon>
        <taxon>Pseudomonadati</taxon>
        <taxon>Pseudomonadota</taxon>
        <taxon>Gammaproteobacteria</taxon>
        <taxon>Chromatiales</taxon>
        <taxon>Ectothiorhodospiraceae</taxon>
        <taxon>Thioalbus</taxon>
    </lineage>
</organism>
<reference evidence="3 4" key="1">
    <citation type="submission" date="2018-07" db="EMBL/GenBank/DDBJ databases">
        <title>Genomic Encyclopedia of Type Strains, Phase IV (KMG-IV): sequencing the most valuable type-strain genomes for metagenomic binning, comparative biology and taxonomic classification.</title>
        <authorList>
            <person name="Goeker M."/>
        </authorList>
    </citation>
    <scope>NUCLEOTIDE SEQUENCE [LARGE SCALE GENOMIC DNA]</scope>
    <source>
        <strain evidence="3 4">DSM 26407</strain>
    </source>
</reference>
<dbReference type="Proteomes" id="UP000252707">
    <property type="component" value="Unassembled WGS sequence"/>
</dbReference>
<protein>
    <submittedName>
        <fullName evidence="3">Uncharacterized protein</fullName>
    </submittedName>
</protein>
<feature type="chain" id="PRO_5016612853" evidence="2">
    <location>
        <begin position="26"/>
        <end position="154"/>
    </location>
</feature>
<gene>
    <name evidence="3" type="ORF">DFQ59_102635</name>
</gene>
<accession>A0A369CF23</accession>
<keyword evidence="2" id="KW-0732">Signal</keyword>
<sequence>MNKSRIPGWLLAGTLAFGLPAAAQAITVSPGMDQAALTAAVADAKAANESLASIAQALLDAGISPGDVTQALLEAGFGAAEVVSTVIGLAGNDATIEVVSRAAFLTGTSAIEIIRTAALDAGADSGDVEEGLAQAGVNDMKPAAGAPGGVASDS</sequence>
<feature type="signal peptide" evidence="2">
    <location>
        <begin position="1"/>
        <end position="25"/>
    </location>
</feature>
<comment type="caution">
    <text evidence="3">The sequence shown here is derived from an EMBL/GenBank/DDBJ whole genome shotgun (WGS) entry which is preliminary data.</text>
</comment>
<keyword evidence="4" id="KW-1185">Reference proteome</keyword>
<dbReference type="RefSeq" id="WP_114279078.1">
    <property type="nucleotide sequence ID" value="NZ_QPJY01000002.1"/>
</dbReference>
<proteinExistence type="predicted"/>
<evidence type="ECO:0000313" key="3">
    <source>
        <dbReference type="EMBL" id="RCX32273.1"/>
    </source>
</evidence>
<evidence type="ECO:0000313" key="4">
    <source>
        <dbReference type="Proteomes" id="UP000252707"/>
    </source>
</evidence>